<sequence length="253" mass="27819">MPWQKEKLDKFATVLRYTSCRTNIYKQHSMKKISTILILSLLSFGAWAQNYSLTNYGFRLGLTATPTFGWIKPEQGKTNGVALGFSYGLIGDFNFAPNYSFATALTITSINGKSTEANVLPYYANSGSTAPKAYDLKYKLQYIDLPLTVKLKTIKADGKRWYGQFGLSNSFNISAKQDAVTGGMVVGDNSNVSDYIKLYRAGLIIGGGGEFDVSGNTSIVAGLTFNNGFTNIVTDKARDVRNHYLALNFGVFF</sequence>
<evidence type="ECO:0000313" key="2">
    <source>
        <dbReference type="EMBL" id="GGH09334.1"/>
    </source>
</evidence>
<keyword evidence="3" id="KW-1185">Reference proteome</keyword>
<reference evidence="3" key="1">
    <citation type="journal article" date="2019" name="Int. J. Syst. Evol. Microbiol.">
        <title>The Global Catalogue of Microorganisms (GCM) 10K type strain sequencing project: providing services to taxonomists for standard genome sequencing and annotation.</title>
        <authorList>
            <consortium name="The Broad Institute Genomics Platform"/>
            <consortium name="The Broad Institute Genome Sequencing Center for Infectious Disease"/>
            <person name="Wu L."/>
            <person name="Ma J."/>
        </authorList>
    </citation>
    <scope>NUCLEOTIDE SEQUENCE [LARGE SCALE GENOMIC DNA]</scope>
    <source>
        <strain evidence="3">CGMCC 1.15287</strain>
    </source>
</reference>
<dbReference type="InterPro" id="IPR025665">
    <property type="entry name" value="Beta-barrel_OMP_2"/>
</dbReference>
<protein>
    <recommendedName>
        <fullName evidence="1">Outer membrane protein beta-barrel domain-containing protein</fullName>
    </recommendedName>
</protein>
<comment type="caution">
    <text evidence="2">The sequence shown here is derived from an EMBL/GenBank/DDBJ whole genome shotgun (WGS) entry which is preliminary data.</text>
</comment>
<accession>A0ABQ1Y1C0</accession>
<evidence type="ECO:0000259" key="1">
    <source>
        <dbReference type="Pfam" id="PF13568"/>
    </source>
</evidence>
<gene>
    <name evidence="2" type="ORF">GCM10007422_27370</name>
</gene>
<evidence type="ECO:0000313" key="3">
    <source>
        <dbReference type="Proteomes" id="UP000642938"/>
    </source>
</evidence>
<organism evidence="2 3">
    <name type="scientific">Pedobacter zeae</name>
    <dbReference type="NCBI Taxonomy" id="1737356"/>
    <lineage>
        <taxon>Bacteria</taxon>
        <taxon>Pseudomonadati</taxon>
        <taxon>Bacteroidota</taxon>
        <taxon>Sphingobacteriia</taxon>
        <taxon>Sphingobacteriales</taxon>
        <taxon>Sphingobacteriaceae</taxon>
        <taxon>Pedobacter</taxon>
    </lineage>
</organism>
<dbReference type="EMBL" id="BMHZ01000003">
    <property type="protein sequence ID" value="GGH09334.1"/>
    <property type="molecule type" value="Genomic_DNA"/>
</dbReference>
<dbReference type="Pfam" id="PF13568">
    <property type="entry name" value="OMP_b-brl_2"/>
    <property type="match status" value="1"/>
</dbReference>
<proteinExistence type="predicted"/>
<feature type="domain" description="Outer membrane protein beta-barrel" evidence="1">
    <location>
        <begin position="48"/>
        <end position="232"/>
    </location>
</feature>
<dbReference type="Proteomes" id="UP000642938">
    <property type="component" value="Unassembled WGS sequence"/>
</dbReference>
<name>A0ABQ1Y1C0_9SPHI</name>